<name>A0ABV9RLV0_9PSEU</name>
<sequence>MLAGRSYVEQVYPVQRRNHVYDLVLDAVERSGGRLLYHSRRDRAPLYVGVEASSNERLGFLVYPFTMTDTLVNKRPTNEVRGQIRLGSEKNFHPDTNHPVAFDVASVDVTVVLGVYVEGEIFLGLDPKLYDPLPMGISFYAKNYELAVAAEHSWHVWERKNSPGQVRTAPRSDTQLETLIAFDPSRLLDYVKLERYATDLGLDQSLRHAAARAAGEPVGSGLKEPELHMLEKKFDLDYREILEIISRRNRLEVAVKGGVAESHLEKQLAAYLGIERIESLDEDGQPDLRVTLPGGRTILVECKNASPNPYANGDFAVEVQKTRASKGDPSSRLYSPDQFDVVAACLFSATDSWSFRFHRTSDLPRSDQHPHKLRSMQRVDASWSTNLIDALGPLGVSS</sequence>
<evidence type="ECO:0000313" key="3">
    <source>
        <dbReference type="Proteomes" id="UP001595909"/>
    </source>
</evidence>
<dbReference type="Proteomes" id="UP001595909">
    <property type="component" value="Unassembled WGS sequence"/>
</dbReference>
<dbReference type="RefSeq" id="WP_274189019.1">
    <property type="nucleotide sequence ID" value="NZ_BAABHN010000046.1"/>
</dbReference>
<evidence type="ECO:0000313" key="2">
    <source>
        <dbReference type="EMBL" id="MFC4835141.1"/>
    </source>
</evidence>
<reference evidence="3" key="1">
    <citation type="journal article" date="2019" name="Int. J. Syst. Evol. Microbiol.">
        <title>The Global Catalogue of Microorganisms (GCM) 10K type strain sequencing project: providing services to taxonomists for standard genome sequencing and annotation.</title>
        <authorList>
            <consortium name="The Broad Institute Genomics Platform"/>
            <consortium name="The Broad Institute Genome Sequencing Center for Infectious Disease"/>
            <person name="Wu L."/>
            <person name="Ma J."/>
        </authorList>
    </citation>
    <scope>NUCLEOTIDE SEQUENCE [LARGE SCALE GENOMIC DNA]</scope>
    <source>
        <strain evidence="3">CCUG 50347</strain>
    </source>
</reference>
<dbReference type="InterPro" id="IPR046894">
    <property type="entry name" value="MTaX1"/>
</dbReference>
<evidence type="ECO:0000259" key="1">
    <source>
        <dbReference type="Pfam" id="PF20296"/>
    </source>
</evidence>
<keyword evidence="3" id="KW-1185">Reference proteome</keyword>
<dbReference type="EMBL" id="JBHSIM010000046">
    <property type="protein sequence ID" value="MFC4835141.1"/>
    <property type="molecule type" value="Genomic_DNA"/>
</dbReference>
<gene>
    <name evidence="2" type="ORF">ACFPEL_22215</name>
</gene>
<accession>A0ABV9RLV0</accession>
<feature type="domain" description="Methylase-associated X1" evidence="1">
    <location>
        <begin position="60"/>
        <end position="191"/>
    </location>
</feature>
<proteinExistence type="predicted"/>
<comment type="caution">
    <text evidence="2">The sequence shown here is derived from an EMBL/GenBank/DDBJ whole genome shotgun (WGS) entry which is preliminary data.</text>
</comment>
<organism evidence="2 3">
    <name type="scientific">Actinomycetospora chibensis</name>
    <dbReference type="NCBI Taxonomy" id="663606"/>
    <lineage>
        <taxon>Bacteria</taxon>
        <taxon>Bacillati</taxon>
        <taxon>Actinomycetota</taxon>
        <taxon>Actinomycetes</taxon>
        <taxon>Pseudonocardiales</taxon>
        <taxon>Pseudonocardiaceae</taxon>
        <taxon>Actinomycetospora</taxon>
    </lineage>
</organism>
<dbReference type="Pfam" id="PF20296">
    <property type="entry name" value="MTaX1"/>
    <property type="match status" value="1"/>
</dbReference>
<protein>
    <recommendedName>
        <fullName evidence="1">Methylase-associated X1 domain-containing protein</fullName>
    </recommendedName>
</protein>